<evidence type="ECO:0000313" key="1">
    <source>
        <dbReference type="EMBL" id="CAB4223202.1"/>
    </source>
</evidence>
<protein>
    <recommendedName>
        <fullName evidence="2">Gp6 domain containing protein</fullName>
    </recommendedName>
</protein>
<sequence length="206" mass="22088">MPSIVSASELRSVLGVSVSLYSDAYLDNIIASAEGKILPMLTAYQSAVAGVWLSNDVAYYVTQRPNHFVAGQSVIVTDCVPALFNGTVTVTSNYWDTVPWSPWARFSPYFVFTANKINADVNYREVIPAGVAVLSGASAATLYADVAPIESAILVVSVEIFQSITAPGGQIEGVDFQPSPFRMGRSLMNRVVGLLSPFLDVETIAQ</sequence>
<proteinExistence type="predicted"/>
<name>A0A6J5T601_9CAUD</name>
<gene>
    <name evidence="1" type="ORF">UFOVP1665_21</name>
</gene>
<accession>A0A6J5T601</accession>
<reference evidence="1" key="1">
    <citation type="submission" date="2020-05" db="EMBL/GenBank/DDBJ databases">
        <authorList>
            <person name="Chiriac C."/>
            <person name="Salcher M."/>
            <person name="Ghai R."/>
            <person name="Kavagutti S V."/>
        </authorList>
    </citation>
    <scope>NUCLEOTIDE SEQUENCE</scope>
</reference>
<dbReference type="EMBL" id="LR797530">
    <property type="protein sequence ID" value="CAB4223202.1"/>
    <property type="molecule type" value="Genomic_DNA"/>
</dbReference>
<organism evidence="1">
    <name type="scientific">uncultured Caudovirales phage</name>
    <dbReference type="NCBI Taxonomy" id="2100421"/>
    <lineage>
        <taxon>Viruses</taxon>
        <taxon>Duplodnaviria</taxon>
        <taxon>Heunggongvirae</taxon>
        <taxon>Uroviricota</taxon>
        <taxon>Caudoviricetes</taxon>
        <taxon>Peduoviridae</taxon>
        <taxon>Maltschvirus</taxon>
        <taxon>Maltschvirus maltsch</taxon>
    </lineage>
</organism>
<evidence type="ECO:0008006" key="2">
    <source>
        <dbReference type="Google" id="ProtNLM"/>
    </source>
</evidence>